<evidence type="ECO:0000313" key="9">
    <source>
        <dbReference type="Proteomes" id="UP001141552"/>
    </source>
</evidence>
<feature type="domain" description="TF-B3" evidence="7">
    <location>
        <begin position="19"/>
        <end position="113"/>
    </location>
</feature>
<feature type="domain" description="TF-B3" evidence="7">
    <location>
        <begin position="474"/>
        <end position="568"/>
    </location>
</feature>
<dbReference type="InterPro" id="IPR015300">
    <property type="entry name" value="DNA-bd_pseudobarrel_sf"/>
</dbReference>
<evidence type="ECO:0000256" key="1">
    <source>
        <dbReference type="ARBA" id="ARBA00004123"/>
    </source>
</evidence>
<dbReference type="AlphaFoldDB" id="A0A9Q0G430"/>
<feature type="region of interest" description="Disordered" evidence="6">
    <location>
        <begin position="118"/>
        <end position="181"/>
    </location>
</feature>
<sequence>MTQQSMAAATPAQPPTPTHFLKIILQNIHQENKLWIPTTFVQQHGSELSDVATLTVPHSDIVWRVGLKKIGEFVWFDEGWPQFVERYSICRGSALLFRYNGTSSFEVRIFGDKTAYEIPYPDGDSSPGEEVNYKDSSSRKEDGKECNDPTANSSSSSGLPDPEKAPSLNNDRPGSFFESGRRGISKNYETFVSLGRSNLEAEEEETRGEYPDETMEECQRQGEDAKDSSNQGRLQVDPETSNSTEGKHKSNPRKRKFSEKGHEDNQETSLASKCAQSSQEPGIATHVADIFGLSNANFMLVMQPNHIKGVTAHVPDKFATKHLRKIGSSIKLLAADGREWAVGIVSRGPREGLGFANGWSNFVRDNHLKPGDICIFELIKLEDIKLRISVFHLSLERRPDFEYKPRRKRSLMETKGEIDDVNETDGNYDQEFSREDEDMEPISGKKFSAALSRASEQSQNAYIEAKKFRTNNPSFIIVLRPYHFSQKKLCVPTKFKNKYVPRTPLDVIVQLTDGRAWHLEMKWRDGLYFQKGWQRFYEDNDLKEGDICIFELIETKFFSLKLTLFPAKST</sequence>
<feature type="compositionally biased region" description="Acidic residues" evidence="6">
    <location>
        <begin position="419"/>
        <end position="435"/>
    </location>
</feature>
<organism evidence="8 9">
    <name type="scientific">Turnera subulata</name>
    <dbReference type="NCBI Taxonomy" id="218843"/>
    <lineage>
        <taxon>Eukaryota</taxon>
        <taxon>Viridiplantae</taxon>
        <taxon>Streptophyta</taxon>
        <taxon>Embryophyta</taxon>
        <taxon>Tracheophyta</taxon>
        <taxon>Spermatophyta</taxon>
        <taxon>Magnoliopsida</taxon>
        <taxon>eudicotyledons</taxon>
        <taxon>Gunneridae</taxon>
        <taxon>Pentapetalae</taxon>
        <taxon>rosids</taxon>
        <taxon>fabids</taxon>
        <taxon>Malpighiales</taxon>
        <taxon>Passifloraceae</taxon>
        <taxon>Turnera</taxon>
    </lineage>
</organism>
<comment type="subcellular location">
    <subcellularLocation>
        <location evidence="1">Nucleus</location>
    </subcellularLocation>
</comment>
<proteinExistence type="predicted"/>
<dbReference type="GO" id="GO:0003677">
    <property type="term" value="F:DNA binding"/>
    <property type="evidence" value="ECO:0007669"/>
    <property type="project" value="UniProtKB-KW"/>
</dbReference>
<evidence type="ECO:0000256" key="4">
    <source>
        <dbReference type="ARBA" id="ARBA00023163"/>
    </source>
</evidence>
<dbReference type="OrthoDB" id="1666376at2759"/>
<name>A0A9Q0G430_9ROSI</name>
<evidence type="ECO:0000256" key="6">
    <source>
        <dbReference type="SAM" id="MobiDB-lite"/>
    </source>
</evidence>
<feature type="compositionally biased region" description="Basic and acidic residues" evidence="6">
    <location>
        <begin position="217"/>
        <end position="227"/>
    </location>
</feature>
<feature type="domain" description="TF-B3" evidence="7">
    <location>
        <begin position="297"/>
        <end position="394"/>
    </location>
</feature>
<evidence type="ECO:0000313" key="8">
    <source>
        <dbReference type="EMBL" id="KAJ4842000.1"/>
    </source>
</evidence>
<dbReference type="EMBL" id="JAKUCV010002621">
    <property type="protein sequence ID" value="KAJ4842000.1"/>
    <property type="molecule type" value="Genomic_DNA"/>
</dbReference>
<gene>
    <name evidence="8" type="ORF">Tsubulata_029898</name>
</gene>
<feature type="region of interest" description="Disordered" evidence="6">
    <location>
        <begin position="196"/>
        <end position="278"/>
    </location>
</feature>
<keyword evidence="9" id="KW-1185">Reference proteome</keyword>
<comment type="caution">
    <text evidence="8">The sequence shown here is derived from an EMBL/GenBank/DDBJ whole genome shotgun (WGS) entry which is preliminary data.</text>
</comment>
<protein>
    <recommendedName>
        <fullName evidence="7">TF-B3 domain-containing protein</fullName>
    </recommendedName>
</protein>
<feature type="compositionally biased region" description="Polar residues" evidence="6">
    <location>
        <begin position="228"/>
        <end position="244"/>
    </location>
</feature>
<feature type="compositionally biased region" description="Acidic residues" evidence="6">
    <location>
        <begin position="200"/>
        <end position="216"/>
    </location>
</feature>
<reference evidence="8" key="2">
    <citation type="journal article" date="2023" name="Plants (Basel)">
        <title>Annotation of the Turnera subulata (Passifloraceae) Draft Genome Reveals the S-Locus Evolved after the Divergence of Turneroideae from Passifloroideae in a Stepwise Manner.</title>
        <authorList>
            <person name="Henning P.M."/>
            <person name="Roalson E.H."/>
            <person name="Mir W."/>
            <person name="McCubbin A.G."/>
            <person name="Shore J.S."/>
        </authorList>
    </citation>
    <scope>NUCLEOTIDE SEQUENCE</scope>
    <source>
        <strain evidence="8">F60SS</strain>
    </source>
</reference>
<dbReference type="Gene3D" id="2.40.330.10">
    <property type="entry name" value="DNA-binding pseudobarrel domain"/>
    <property type="match status" value="3"/>
</dbReference>
<dbReference type="GO" id="GO:0005634">
    <property type="term" value="C:nucleus"/>
    <property type="evidence" value="ECO:0007669"/>
    <property type="project" value="UniProtKB-SubCell"/>
</dbReference>
<keyword evidence="2" id="KW-0805">Transcription regulation</keyword>
<reference evidence="8" key="1">
    <citation type="submission" date="2022-02" db="EMBL/GenBank/DDBJ databases">
        <authorList>
            <person name="Henning P.M."/>
            <person name="McCubbin A.G."/>
            <person name="Shore J.S."/>
        </authorList>
    </citation>
    <scope>NUCLEOTIDE SEQUENCE</scope>
    <source>
        <strain evidence="8">F60SS</strain>
        <tissue evidence="8">Leaves</tissue>
    </source>
</reference>
<feature type="compositionally biased region" description="Polar residues" evidence="6">
    <location>
        <begin position="267"/>
        <end position="278"/>
    </location>
</feature>
<dbReference type="PANTHER" id="PTHR31920">
    <property type="entry name" value="B3 DOMAIN-CONTAINING"/>
    <property type="match status" value="1"/>
</dbReference>
<feature type="compositionally biased region" description="Polar residues" evidence="6">
    <location>
        <begin position="149"/>
        <end position="158"/>
    </location>
</feature>
<dbReference type="PROSITE" id="PS50863">
    <property type="entry name" value="B3"/>
    <property type="match status" value="3"/>
</dbReference>
<dbReference type="Proteomes" id="UP001141552">
    <property type="component" value="Unassembled WGS sequence"/>
</dbReference>
<accession>A0A9Q0G430</accession>
<keyword evidence="3" id="KW-0238">DNA-binding</keyword>
<keyword evidence="5" id="KW-0539">Nucleus</keyword>
<evidence type="ECO:0000259" key="7">
    <source>
        <dbReference type="PROSITE" id="PS50863"/>
    </source>
</evidence>
<dbReference type="CDD" id="cd10017">
    <property type="entry name" value="B3_DNA"/>
    <property type="match status" value="3"/>
</dbReference>
<evidence type="ECO:0000256" key="5">
    <source>
        <dbReference type="ARBA" id="ARBA00023242"/>
    </source>
</evidence>
<dbReference type="PANTHER" id="PTHR31920:SF51">
    <property type="entry name" value="BINDING PROTEIN, PUTATIVE-RELATED"/>
    <property type="match status" value="1"/>
</dbReference>
<dbReference type="SMART" id="SM01019">
    <property type="entry name" value="B3"/>
    <property type="match status" value="3"/>
</dbReference>
<dbReference type="SUPFAM" id="SSF101936">
    <property type="entry name" value="DNA-binding pseudobarrel domain"/>
    <property type="match status" value="3"/>
</dbReference>
<dbReference type="InterPro" id="IPR050655">
    <property type="entry name" value="Plant_B3_domain"/>
</dbReference>
<feature type="region of interest" description="Disordered" evidence="6">
    <location>
        <begin position="412"/>
        <end position="435"/>
    </location>
</feature>
<keyword evidence="4" id="KW-0804">Transcription</keyword>
<evidence type="ECO:0000256" key="2">
    <source>
        <dbReference type="ARBA" id="ARBA00023015"/>
    </source>
</evidence>
<evidence type="ECO:0000256" key="3">
    <source>
        <dbReference type="ARBA" id="ARBA00023125"/>
    </source>
</evidence>
<feature type="compositionally biased region" description="Basic and acidic residues" evidence="6">
    <location>
        <begin position="131"/>
        <end position="147"/>
    </location>
</feature>
<dbReference type="InterPro" id="IPR003340">
    <property type="entry name" value="B3_DNA-bd"/>
</dbReference>
<dbReference type="Pfam" id="PF02362">
    <property type="entry name" value="B3"/>
    <property type="match status" value="3"/>
</dbReference>